<evidence type="ECO:0000313" key="1">
    <source>
        <dbReference type="EMBL" id="KAA1399337.1"/>
    </source>
</evidence>
<evidence type="ECO:0000313" key="2">
    <source>
        <dbReference type="Proteomes" id="UP000380867"/>
    </source>
</evidence>
<dbReference type="OrthoDB" id="3744903at2"/>
<dbReference type="EMBL" id="SDPQ02000001">
    <property type="protein sequence ID" value="KAA1399337.1"/>
    <property type="molecule type" value="Genomic_DNA"/>
</dbReference>
<dbReference type="InterPro" id="IPR021522">
    <property type="entry name" value="MctB"/>
</dbReference>
<protein>
    <submittedName>
        <fullName evidence="1">Copper transporter</fullName>
    </submittedName>
</protein>
<sequence>MDQRTLHVINFRFHLVSIAAILIALAAGVALGSGPLDDTGDSLRGDATTSQDTTDPGLAAFESGYAARTSPGLLKDKLKGQTIVMLTVPGTSAAEIRGITTNLEAAGADVTGEVNLTSKLLDASGRQFAESVAQQSASNVPGVSAAGDSYGRVGSALGRALMADKAAAPDQTASTIRSAFSEGKLITLTAPPKKVATLAVLVTGPERTGGSDQSTVIASLAGALNSSGKGIVVAGPSSSSTDGGAVKAVRDGDFATEVSTVDVTDTAAGRVVTALVAAAQAAGQPGAWGTSRSGSGAVPAR</sequence>
<dbReference type="Pfam" id="PF11382">
    <property type="entry name" value="MctB"/>
    <property type="match status" value="1"/>
</dbReference>
<comment type="caution">
    <text evidence="1">The sequence shown here is derived from an EMBL/GenBank/DDBJ whole genome shotgun (WGS) entry which is preliminary data.</text>
</comment>
<dbReference type="GO" id="GO:0016020">
    <property type="term" value="C:membrane"/>
    <property type="evidence" value="ECO:0007669"/>
    <property type="project" value="InterPro"/>
</dbReference>
<accession>A0A5M4FGT1</accession>
<organism evidence="1 2">
    <name type="scientific">Aeromicrobium ginsengisoli</name>
    <dbReference type="NCBI Taxonomy" id="363867"/>
    <lineage>
        <taxon>Bacteria</taxon>
        <taxon>Bacillati</taxon>
        <taxon>Actinomycetota</taxon>
        <taxon>Actinomycetes</taxon>
        <taxon>Propionibacteriales</taxon>
        <taxon>Nocardioidaceae</taxon>
        <taxon>Aeromicrobium</taxon>
    </lineage>
</organism>
<dbReference type="AlphaFoldDB" id="A0A5M4FGT1"/>
<gene>
    <name evidence="1" type="ORF">ESP70_000750</name>
</gene>
<reference evidence="1" key="1">
    <citation type="submission" date="2019-09" db="EMBL/GenBank/DDBJ databases">
        <authorList>
            <person name="Li J."/>
        </authorList>
    </citation>
    <scope>NUCLEOTIDE SEQUENCE [LARGE SCALE GENOMIC DNA]</scope>
    <source>
        <strain evidence="1">JCM 14732</strain>
    </source>
</reference>
<keyword evidence="2" id="KW-1185">Reference proteome</keyword>
<dbReference type="Proteomes" id="UP000380867">
    <property type="component" value="Unassembled WGS sequence"/>
</dbReference>
<dbReference type="GO" id="GO:0055070">
    <property type="term" value="P:copper ion homeostasis"/>
    <property type="evidence" value="ECO:0007669"/>
    <property type="project" value="InterPro"/>
</dbReference>
<name>A0A5M4FGT1_9ACTN</name>
<proteinExistence type="predicted"/>